<sequence>MRPYERDLVSLPECGSHLLPLEQVLDATGREVVGNPELHLMLDEAQWGEIIEKGETVRPYMDARLQSDPQLYHGFIKDLLDKGLIGFTSRPKDLVTPFFVAKKNGKLRFILDCGAVNKRFHPPPPLAMAAGSIWSSVGLPPGEVLYTAQSDIRHYFYSLELPCDLCEFFCLPAIPHHLLQAWGHHSAAAFSADEQGTSAEKVQEVKDKVVDRLRSTEEYGGVRRSTEEYGGARRSTEEYGGVTASDASLSGMAVCKRPMDVEVQSQLGGYKAPAIAKRSRKGSSRARTKAEKQQCRQHQLEARVDPPRFQAQTLLEKVAVSLPVAIMYQKRIEELKFFAKSLKLNLKTKANFDAICCKFVNNMFELGFDVQDGSKTLAAIVDAYPDFAPKHMLPRTRRALQGWAKLEPQQTRPPIPWPLLALMVLTMLKRKQRATAGAVLLMFTGYLRPGEALDLQRQDLVRPIMPGSRHYALHLHPAQRQQQSKVGLSDESILLDSPLLPWLGDALMNIMTHPAYLLDLTYNKLVKEWKQTLIALGLSEKHAVLYQLRHAGPSYDRHQSLQTLPEVKQRGRWAADSSVRRYEAHARINQEFHLLPKNLQDRCLKAASSFPSEAPKYFGL</sequence>
<dbReference type="OrthoDB" id="417102at2759"/>
<dbReference type="EMBL" id="CAMXCT010000478">
    <property type="protein sequence ID" value="CAI3979350.1"/>
    <property type="molecule type" value="Genomic_DNA"/>
</dbReference>
<dbReference type="EMBL" id="CAMXCT030000478">
    <property type="protein sequence ID" value="CAL4766662.1"/>
    <property type="molecule type" value="Genomic_DNA"/>
</dbReference>
<evidence type="ECO:0000313" key="2">
    <source>
        <dbReference type="EMBL" id="CAI3979350.1"/>
    </source>
</evidence>
<feature type="region of interest" description="Disordered" evidence="1">
    <location>
        <begin position="274"/>
        <end position="299"/>
    </location>
</feature>
<comment type="caution">
    <text evidence="2">The sequence shown here is derived from an EMBL/GenBank/DDBJ whole genome shotgun (WGS) entry which is preliminary data.</text>
</comment>
<name>A0A9P1BTW6_9DINO</name>
<feature type="compositionally biased region" description="Basic and acidic residues" evidence="1">
    <location>
        <begin position="288"/>
        <end position="299"/>
    </location>
</feature>
<gene>
    <name evidence="2" type="ORF">C1SCF055_LOCUS7306</name>
</gene>
<dbReference type="InterPro" id="IPR011010">
    <property type="entry name" value="DNA_brk_join_enz"/>
</dbReference>
<dbReference type="SUPFAM" id="SSF56672">
    <property type="entry name" value="DNA/RNA polymerases"/>
    <property type="match status" value="1"/>
</dbReference>
<accession>A0A9P1BTW6</accession>
<dbReference type="AlphaFoldDB" id="A0A9P1BTW6"/>
<proteinExistence type="predicted"/>
<keyword evidence="5" id="KW-1185">Reference proteome</keyword>
<evidence type="ECO:0000313" key="3">
    <source>
        <dbReference type="EMBL" id="CAL1132725.1"/>
    </source>
</evidence>
<dbReference type="Proteomes" id="UP001152797">
    <property type="component" value="Unassembled WGS sequence"/>
</dbReference>
<evidence type="ECO:0000256" key="1">
    <source>
        <dbReference type="SAM" id="MobiDB-lite"/>
    </source>
</evidence>
<evidence type="ECO:0000313" key="5">
    <source>
        <dbReference type="Proteomes" id="UP001152797"/>
    </source>
</evidence>
<dbReference type="InterPro" id="IPR043502">
    <property type="entry name" value="DNA/RNA_pol_sf"/>
</dbReference>
<protein>
    <submittedName>
        <fullName evidence="4">Ankyrin-1</fullName>
    </submittedName>
</protein>
<feature type="compositionally biased region" description="Basic residues" evidence="1">
    <location>
        <begin position="277"/>
        <end position="287"/>
    </location>
</feature>
<dbReference type="GO" id="GO:0003677">
    <property type="term" value="F:DNA binding"/>
    <property type="evidence" value="ECO:0007669"/>
    <property type="project" value="InterPro"/>
</dbReference>
<reference evidence="3" key="2">
    <citation type="submission" date="2024-04" db="EMBL/GenBank/DDBJ databases">
        <authorList>
            <person name="Chen Y."/>
            <person name="Shah S."/>
            <person name="Dougan E. K."/>
            <person name="Thang M."/>
            <person name="Chan C."/>
        </authorList>
    </citation>
    <scope>NUCLEOTIDE SEQUENCE [LARGE SCALE GENOMIC DNA]</scope>
</reference>
<evidence type="ECO:0000313" key="4">
    <source>
        <dbReference type="EMBL" id="CAL4766662.1"/>
    </source>
</evidence>
<dbReference type="SUPFAM" id="SSF56349">
    <property type="entry name" value="DNA breaking-rejoining enzymes"/>
    <property type="match status" value="1"/>
</dbReference>
<organism evidence="2">
    <name type="scientific">Cladocopium goreaui</name>
    <dbReference type="NCBI Taxonomy" id="2562237"/>
    <lineage>
        <taxon>Eukaryota</taxon>
        <taxon>Sar</taxon>
        <taxon>Alveolata</taxon>
        <taxon>Dinophyceae</taxon>
        <taxon>Suessiales</taxon>
        <taxon>Symbiodiniaceae</taxon>
        <taxon>Cladocopium</taxon>
    </lineage>
</organism>
<reference evidence="2" key="1">
    <citation type="submission" date="2022-10" db="EMBL/GenBank/DDBJ databases">
        <authorList>
            <person name="Chen Y."/>
            <person name="Dougan E. K."/>
            <person name="Chan C."/>
            <person name="Rhodes N."/>
            <person name="Thang M."/>
        </authorList>
    </citation>
    <scope>NUCLEOTIDE SEQUENCE</scope>
</reference>
<dbReference type="EMBL" id="CAMXCT020000478">
    <property type="protein sequence ID" value="CAL1132725.1"/>
    <property type="molecule type" value="Genomic_DNA"/>
</dbReference>